<evidence type="ECO:0000313" key="2">
    <source>
        <dbReference type="EMBL" id="KAG2389084.1"/>
    </source>
</evidence>
<accession>A0AA88H024</accession>
<comment type="caution">
    <text evidence="2">The sequence shown here is derived from an EMBL/GenBank/DDBJ whole genome shotgun (WGS) entry which is preliminary data.</text>
</comment>
<sequence>MFCGCRSVDENDITRCKNPQLHFNNNQQDSAPESHALAPVLEQTSDVLGVGWTLSQLSSNRHYYQEDGGNEKQEEPNISQNKFNDFASTCRELRPNNAGDNNNSEGHAMTHEHNFHPPEVDLSDETIETVMYQQCVLQYHLMMYHFPAPLPEFYEMYTRHIERPYSELQEEFDLKLEHFILANYTFPPVEKRKEPESLLDQCNKFLDHCLQHR</sequence>
<dbReference type="AlphaFoldDB" id="A0AA88H024"/>
<evidence type="ECO:0000313" key="3">
    <source>
        <dbReference type="Proteomes" id="UP000816034"/>
    </source>
</evidence>
<dbReference type="GeneID" id="68106937"/>
<dbReference type="EMBL" id="PYSW02000008">
    <property type="protein sequence ID" value="KAG2389084.1"/>
    <property type="molecule type" value="Genomic_DNA"/>
</dbReference>
<dbReference type="Proteomes" id="UP000816034">
    <property type="component" value="Unassembled WGS sequence"/>
</dbReference>
<gene>
    <name evidence="2" type="ORF">C9374_014484</name>
</gene>
<keyword evidence="3" id="KW-1185">Reference proteome</keyword>
<protein>
    <submittedName>
        <fullName evidence="2">Uncharacterized protein</fullName>
    </submittedName>
</protein>
<dbReference type="RefSeq" id="XP_044553076.1">
    <property type="nucleotide sequence ID" value="XM_044690476.1"/>
</dbReference>
<feature type="region of interest" description="Disordered" evidence="1">
    <location>
        <begin position="91"/>
        <end position="115"/>
    </location>
</feature>
<name>A0AA88H024_NAELO</name>
<organism evidence="2 3">
    <name type="scientific">Naegleria lovaniensis</name>
    <name type="common">Amoeba</name>
    <dbReference type="NCBI Taxonomy" id="51637"/>
    <lineage>
        <taxon>Eukaryota</taxon>
        <taxon>Discoba</taxon>
        <taxon>Heterolobosea</taxon>
        <taxon>Tetramitia</taxon>
        <taxon>Eutetramitia</taxon>
        <taxon>Vahlkampfiidae</taxon>
        <taxon>Naegleria</taxon>
    </lineage>
</organism>
<reference evidence="2 3" key="1">
    <citation type="journal article" date="2018" name="BMC Genomics">
        <title>The genome of Naegleria lovaniensis, the basis for a comparative approach to unravel pathogenicity factors of the human pathogenic amoeba N. fowleri.</title>
        <authorList>
            <person name="Liechti N."/>
            <person name="Schurch N."/>
            <person name="Bruggmann R."/>
            <person name="Wittwer M."/>
        </authorList>
    </citation>
    <scope>NUCLEOTIDE SEQUENCE [LARGE SCALE GENOMIC DNA]</scope>
    <source>
        <strain evidence="2 3">ATCC 30569</strain>
    </source>
</reference>
<evidence type="ECO:0000256" key="1">
    <source>
        <dbReference type="SAM" id="MobiDB-lite"/>
    </source>
</evidence>
<proteinExistence type="predicted"/>